<dbReference type="GO" id="GO:0005975">
    <property type="term" value="P:carbohydrate metabolic process"/>
    <property type="evidence" value="ECO:0007669"/>
    <property type="project" value="InterPro"/>
</dbReference>
<dbReference type="AlphaFoldDB" id="A0A9Q4EW22"/>
<dbReference type="NCBIfam" id="TIGR03897">
    <property type="entry name" value="lanti_2_LanM"/>
    <property type="match status" value="1"/>
</dbReference>
<dbReference type="InterPro" id="IPR017146">
    <property type="entry name" value="Lanti_2_LanM"/>
</dbReference>
<dbReference type="PRINTS" id="PR01950">
    <property type="entry name" value="LANCSUPER"/>
</dbReference>
<feature type="domain" description="Lantibiotic biosynthesis protein dehydration" evidence="2">
    <location>
        <begin position="167"/>
        <end position="538"/>
    </location>
</feature>
<dbReference type="SUPFAM" id="SSF158745">
    <property type="entry name" value="LanC-like"/>
    <property type="match status" value="1"/>
</dbReference>
<feature type="binding site" evidence="1">
    <location>
        <position position="888"/>
    </location>
    <ligand>
        <name>Zn(2+)</name>
        <dbReference type="ChEBI" id="CHEBI:29105"/>
    </ligand>
</feature>
<dbReference type="PIRSF" id="PIRSF037228">
    <property type="entry name" value="Lant_mod_RumM"/>
    <property type="match status" value="1"/>
</dbReference>
<dbReference type="InterPro" id="IPR012341">
    <property type="entry name" value="6hp_glycosidase-like_sf"/>
</dbReference>
<feature type="binding site" evidence="1">
    <location>
        <position position="935"/>
    </location>
    <ligand>
        <name>Zn(2+)</name>
        <dbReference type="ChEBI" id="CHEBI:29105"/>
    </ligand>
</feature>
<dbReference type="InterPro" id="IPR007822">
    <property type="entry name" value="LANC-like"/>
</dbReference>
<evidence type="ECO:0000313" key="3">
    <source>
        <dbReference type="EMBL" id="MCY9231185.1"/>
    </source>
</evidence>
<sequence>MINTSEKLKYWSKFFYDKEEYLEKSLKEVSNLEVGTIINLQKNDLTWKYQWEELLKGSVEDYFSTTPPVFSGFVARFLLLAIDLLEKQGTIRGLDSHILHTSNSFFKSLLPSLFQRIIDFSYKTLILELNVLSDQGLLQGETSEKRYQYFENLLHDKEYLRQLANEYPELIRSLLRITEKWAAHVSEVLNRFTADYSKIVSHMPEVKQFGKLVRLHIGVGDTHDGRSVTMLEFTTGCKLVYKPRSLKVDKGYYRILSWMRQFGVPYMKIIENIDCGSYGWTEFVEFSECKSLEEISEFYKNMGVNLAMMYMFNATDFHYENIIAHGSSPVVIDLESLFHRHISTKKFEHDANGHAYEILYYSVMSSGMLPQYIYNSETYSGFDISGIFGSGGKKVPNAVSLVDRGTDRMRLERSMGESGKTHNLPHYNNEVVDSYRYINDIEQGFAQAYRIMMENKHRLKEMIREFDDVRVRVIVRNTRAYGELMRTLYHPDLLRDELDRKVVLHRLWLQCLADPKHLKFVPYEMRDIEDGDIPIFYTCPSERDAWASNGERIPQLFEQSGIDIVINKIDKMGEKDLKEQLQLLNMSVLASKPDLYSYRIPEIQLKDSNDVLGSNWKAEYVRLATSIGESLVQSAIIPSNTAADDITWIGLVVSGDDERKLRLIPVGNDLYNGNGGIALFLGYLSELTANNQYKNMARKALQPLLEIMRDKCRSNAVSLNIGAFEVGSIGGGVFATYQLSRLWNDEELLQTVKEYLPYYCELVDKDTAFDYIGGAAGAIDVLLHIYHGTGWTEALQGAEKCAEHLLQNAQTLPDGSMAWFTTPNRKLYVGYSHGVSGIIASLSSLYRVTQRAEYIEYIEKGLQYERANYCAELKNWVTPNDTARVTWCHGAPGILLSRLRLLENGYWDAHIDQEINIALETTLKLGFGTEPVYCHGDFGQLEILLYANSVLDRKEDTINAVRAYLLRLLNDQPWNNTGVHRAFDIKGLMGGLSGIGFGLLKQAFPEKVPNILNLENDKFFSVISG</sequence>
<dbReference type="Pfam" id="PF05147">
    <property type="entry name" value="LANC_like"/>
    <property type="match status" value="1"/>
</dbReference>
<dbReference type="RefSeq" id="WP_268278625.1">
    <property type="nucleotide sequence ID" value="NZ_JALAJJ010000041.1"/>
</dbReference>
<proteinExistence type="predicted"/>
<evidence type="ECO:0000259" key="2">
    <source>
        <dbReference type="Pfam" id="PF13575"/>
    </source>
</evidence>
<feature type="binding site" evidence="1">
    <location>
        <position position="934"/>
    </location>
    <ligand>
        <name>Zn(2+)</name>
        <dbReference type="ChEBI" id="CHEBI:29105"/>
    </ligand>
</feature>
<accession>A0A9Q4EW22</accession>
<dbReference type="Pfam" id="PF13575">
    <property type="entry name" value="DUF4135"/>
    <property type="match status" value="1"/>
</dbReference>
<evidence type="ECO:0000313" key="4">
    <source>
        <dbReference type="Proteomes" id="UP001066278"/>
    </source>
</evidence>
<dbReference type="EMBL" id="JALAXJ010000019">
    <property type="protein sequence ID" value="MCY9231185.1"/>
    <property type="molecule type" value="Genomic_DNA"/>
</dbReference>
<dbReference type="GO" id="GO:0046872">
    <property type="term" value="F:metal ion binding"/>
    <property type="evidence" value="ECO:0007669"/>
    <property type="project" value="UniProtKB-KW"/>
</dbReference>
<dbReference type="GO" id="GO:0031179">
    <property type="term" value="P:peptide modification"/>
    <property type="evidence" value="ECO:0007669"/>
    <property type="project" value="InterPro"/>
</dbReference>
<dbReference type="CDD" id="cd04792">
    <property type="entry name" value="LanM-like"/>
    <property type="match status" value="1"/>
</dbReference>
<dbReference type="Gene3D" id="1.50.10.10">
    <property type="match status" value="1"/>
</dbReference>
<protein>
    <submittedName>
        <fullName evidence="3">Type 2 lantipeptide synthetase LanM family protein</fullName>
    </submittedName>
</protein>
<dbReference type="Proteomes" id="UP001066278">
    <property type="component" value="Unassembled WGS sequence"/>
</dbReference>
<name>A0A9Q4EW22_9BACI</name>
<evidence type="ECO:0000256" key="1">
    <source>
        <dbReference type="PIRSR" id="PIRSR607822-1"/>
    </source>
</evidence>
<organism evidence="3 4">
    <name type="scientific">Bacillus inaquosorum</name>
    <dbReference type="NCBI Taxonomy" id="483913"/>
    <lineage>
        <taxon>Bacteria</taxon>
        <taxon>Bacillati</taxon>
        <taxon>Bacillota</taxon>
        <taxon>Bacilli</taxon>
        <taxon>Bacillales</taxon>
        <taxon>Bacillaceae</taxon>
        <taxon>Bacillus</taxon>
    </lineage>
</organism>
<keyword evidence="1" id="KW-0479">Metal-binding</keyword>
<keyword evidence="1" id="KW-0862">Zinc</keyword>
<dbReference type="InterPro" id="IPR025410">
    <property type="entry name" value="Lant_dehyd"/>
</dbReference>
<comment type="caution">
    <text evidence="3">The sequence shown here is derived from an EMBL/GenBank/DDBJ whole genome shotgun (WGS) entry which is preliminary data.</text>
</comment>
<dbReference type="SMART" id="SM01260">
    <property type="entry name" value="LANC_like"/>
    <property type="match status" value="1"/>
</dbReference>
<reference evidence="3" key="1">
    <citation type="submission" date="2022-02" db="EMBL/GenBank/DDBJ databases">
        <title>Crop Bioprotection Bacillus Genome Sequencing.</title>
        <authorList>
            <person name="Dunlap C."/>
        </authorList>
    </citation>
    <scope>NUCLEOTIDE SEQUENCE</scope>
    <source>
        <strain evidence="3">T20C13</strain>
    </source>
</reference>
<gene>
    <name evidence="3" type="ORF">MOE99_17850</name>
</gene>